<dbReference type="Proteomes" id="UP001314170">
    <property type="component" value="Unassembled WGS sequence"/>
</dbReference>
<name>A0AAV1R254_9ROSI</name>
<feature type="non-terminal residue" evidence="2">
    <location>
        <position position="1"/>
    </location>
</feature>
<evidence type="ECO:0000313" key="3">
    <source>
        <dbReference type="Proteomes" id="UP001314170"/>
    </source>
</evidence>
<evidence type="ECO:0000256" key="1">
    <source>
        <dbReference type="SAM" id="MobiDB-lite"/>
    </source>
</evidence>
<feature type="region of interest" description="Disordered" evidence="1">
    <location>
        <begin position="44"/>
        <end position="63"/>
    </location>
</feature>
<sequence>HGSSVWDHVKKDAWFTAQGAHFCQSGAALAHVLRSVLASNGPGGQLYKNKNKNGPGSLKSFRKSDNESINISKRLTVVKFLKSARHNARGGARRPSIISHACSSVRSAAGSASAFPQGFMAIKLCALATTTGRPRKEDPNVLEQGS</sequence>
<reference evidence="2 3" key="1">
    <citation type="submission" date="2024-01" db="EMBL/GenBank/DDBJ databases">
        <authorList>
            <person name="Waweru B."/>
        </authorList>
    </citation>
    <scope>NUCLEOTIDE SEQUENCE [LARGE SCALE GENOMIC DNA]</scope>
</reference>
<protein>
    <submittedName>
        <fullName evidence="2">Uncharacterized protein</fullName>
    </submittedName>
</protein>
<comment type="caution">
    <text evidence="2">The sequence shown here is derived from an EMBL/GenBank/DDBJ whole genome shotgun (WGS) entry which is preliminary data.</text>
</comment>
<accession>A0AAV1R254</accession>
<keyword evidence="3" id="KW-1185">Reference proteome</keyword>
<organism evidence="2 3">
    <name type="scientific">Dovyalis caffra</name>
    <dbReference type="NCBI Taxonomy" id="77055"/>
    <lineage>
        <taxon>Eukaryota</taxon>
        <taxon>Viridiplantae</taxon>
        <taxon>Streptophyta</taxon>
        <taxon>Embryophyta</taxon>
        <taxon>Tracheophyta</taxon>
        <taxon>Spermatophyta</taxon>
        <taxon>Magnoliopsida</taxon>
        <taxon>eudicotyledons</taxon>
        <taxon>Gunneridae</taxon>
        <taxon>Pentapetalae</taxon>
        <taxon>rosids</taxon>
        <taxon>fabids</taxon>
        <taxon>Malpighiales</taxon>
        <taxon>Salicaceae</taxon>
        <taxon>Flacourtieae</taxon>
        <taxon>Dovyalis</taxon>
    </lineage>
</organism>
<dbReference type="AlphaFoldDB" id="A0AAV1R254"/>
<proteinExistence type="predicted"/>
<dbReference type="EMBL" id="CAWUPB010000892">
    <property type="protein sequence ID" value="CAK7327988.1"/>
    <property type="molecule type" value="Genomic_DNA"/>
</dbReference>
<gene>
    <name evidence="2" type="ORF">DCAF_LOCUS5706</name>
</gene>
<evidence type="ECO:0000313" key="2">
    <source>
        <dbReference type="EMBL" id="CAK7327988.1"/>
    </source>
</evidence>